<evidence type="ECO:0000256" key="2">
    <source>
        <dbReference type="ARBA" id="ARBA00022448"/>
    </source>
</evidence>
<dbReference type="Proteomes" id="UP001565200">
    <property type="component" value="Unassembled WGS sequence"/>
</dbReference>
<evidence type="ECO:0000313" key="11">
    <source>
        <dbReference type="EMBL" id="MEY8246203.1"/>
    </source>
</evidence>
<proteinExistence type="inferred from homology"/>
<keyword evidence="2 8" id="KW-0813">Transport</keyword>
<evidence type="ECO:0000256" key="8">
    <source>
        <dbReference type="PROSITE-ProRule" id="PRU01360"/>
    </source>
</evidence>
<dbReference type="Gene3D" id="2.170.130.10">
    <property type="entry name" value="TonB-dependent receptor, plug domain"/>
    <property type="match status" value="1"/>
</dbReference>
<dbReference type="InterPro" id="IPR037066">
    <property type="entry name" value="Plug_dom_sf"/>
</dbReference>
<comment type="subcellular location">
    <subcellularLocation>
        <location evidence="1 8">Cell outer membrane</location>
        <topology evidence="1 8">Multi-pass membrane protein</topology>
    </subcellularLocation>
</comment>
<evidence type="ECO:0000256" key="3">
    <source>
        <dbReference type="ARBA" id="ARBA00022452"/>
    </source>
</evidence>
<dbReference type="EMBL" id="JBCLPP010000036">
    <property type="protein sequence ID" value="MEY8246203.1"/>
    <property type="molecule type" value="Genomic_DNA"/>
</dbReference>
<keyword evidence="6 8" id="KW-0472">Membrane</keyword>
<dbReference type="PROSITE" id="PS52016">
    <property type="entry name" value="TONB_DEPENDENT_REC_3"/>
    <property type="match status" value="1"/>
</dbReference>
<evidence type="ECO:0000256" key="9">
    <source>
        <dbReference type="SAM" id="SignalP"/>
    </source>
</evidence>
<dbReference type="RefSeq" id="WP_121699473.1">
    <property type="nucleotide sequence ID" value="NZ_JBCLPP010000036.1"/>
</dbReference>
<protein>
    <submittedName>
        <fullName evidence="11">TonB-dependent receptor plug domain-containing protein</fullName>
    </submittedName>
</protein>
<dbReference type="InterPro" id="IPR036942">
    <property type="entry name" value="Beta-barrel_TonB_sf"/>
</dbReference>
<keyword evidence="11" id="KW-0675">Receptor</keyword>
<feature type="domain" description="TonB-dependent receptor plug" evidence="10">
    <location>
        <begin position="59"/>
        <end position="142"/>
    </location>
</feature>
<comment type="caution">
    <text evidence="11">The sequence shown here is derived from an EMBL/GenBank/DDBJ whole genome shotgun (WGS) entry which is preliminary data.</text>
</comment>
<keyword evidence="7 8" id="KW-0998">Cell outer membrane</keyword>
<keyword evidence="12" id="KW-1185">Reference proteome</keyword>
<dbReference type="Gene3D" id="2.40.170.20">
    <property type="entry name" value="TonB-dependent receptor, beta-barrel domain"/>
    <property type="match status" value="1"/>
</dbReference>
<feature type="chain" id="PRO_5045808046" evidence="9">
    <location>
        <begin position="35"/>
        <end position="676"/>
    </location>
</feature>
<dbReference type="InterPro" id="IPR012910">
    <property type="entry name" value="Plug_dom"/>
</dbReference>
<accession>A0ABV4CXU7</accession>
<gene>
    <name evidence="11" type="ORF">AAK873_11340</name>
</gene>
<dbReference type="SUPFAM" id="SSF56935">
    <property type="entry name" value="Porins"/>
    <property type="match status" value="1"/>
</dbReference>
<keyword evidence="4 8" id="KW-0812">Transmembrane</keyword>
<evidence type="ECO:0000256" key="1">
    <source>
        <dbReference type="ARBA" id="ARBA00004571"/>
    </source>
</evidence>
<sequence>MRGHKLFLSRILCSSRSLVGAALIAVSFPVPVHADTITGKVHRMQEVTVSSRRSPIKVSSAIPVQTLSGADMSQLGIQNMADAVRRFAGANVRDYGGIGGLKTVSVRNMGAAHTAVSYDGAPVSNCQAGQIDIGRFSLDNVAMLSLAVGQNDDMLQAAKLYASAAVLGIRTERPVFDDDRSSAFRLMVKGGSFGYVSPSFRWWQKLSDRVVTSVDGSFLRADGNYPFKLVNGKYVTTERRNNSAIDSWHGEANMYYSLPEGGELQLKGYYFYSKRGLPGAVTLYNPVSTETLWDKNAFMQVKYSRRFSPKWEFKVQGKYNYGWNRDREYGPQFTGGEYNAVHKQNEYYLSATGLYRPLPELNVAFAQDGLINTLRSTMIDCPYPDRYTSLSALSIRWQRRLFTVTGTLVGTYITETVKEGDSPHDIKRLSPGLSVNVQPWQDEMLFFRAMYKSTFRTPSFNDLYYFRLGNRTLRPEKADEFDVGVTWSRSFFPAMDYMSVTLDGFYNDVTDKIVAFPTTYAWRMVNFGKVHVTGLDVTLATALSFTRGLKLILSGAYTWQRAVDLSDRDAKTYKDLLPYTPVHSGNASGIVETPWLNVGYSIVAVSKRYYMSENIPVNEIAGYAEHTLTLSREIDLGTCHLKLLGELVNLTDCQYDVIKFYPMPGRSWRLTGTFIF</sequence>
<evidence type="ECO:0000256" key="5">
    <source>
        <dbReference type="ARBA" id="ARBA00022729"/>
    </source>
</evidence>
<keyword evidence="5 9" id="KW-0732">Signal</keyword>
<dbReference type="PANTHER" id="PTHR30069">
    <property type="entry name" value="TONB-DEPENDENT OUTER MEMBRANE RECEPTOR"/>
    <property type="match status" value="1"/>
</dbReference>
<keyword evidence="3 8" id="KW-1134">Transmembrane beta strand</keyword>
<reference evidence="11 12" key="1">
    <citation type="submission" date="2024-03" db="EMBL/GenBank/DDBJ databases">
        <title>Mouse gut bacterial collection (mGBC) of GemPharmatech.</title>
        <authorList>
            <person name="He Y."/>
            <person name="Dong L."/>
            <person name="Wu D."/>
            <person name="Gao X."/>
            <person name="Lin Z."/>
        </authorList>
    </citation>
    <scope>NUCLEOTIDE SEQUENCE [LARGE SCALE GENOMIC DNA]</scope>
    <source>
        <strain evidence="11 12">54-13</strain>
    </source>
</reference>
<feature type="signal peptide" evidence="9">
    <location>
        <begin position="1"/>
        <end position="34"/>
    </location>
</feature>
<evidence type="ECO:0000256" key="7">
    <source>
        <dbReference type="ARBA" id="ARBA00023237"/>
    </source>
</evidence>
<dbReference type="Pfam" id="PF07715">
    <property type="entry name" value="Plug"/>
    <property type="match status" value="1"/>
</dbReference>
<evidence type="ECO:0000313" key="12">
    <source>
        <dbReference type="Proteomes" id="UP001565200"/>
    </source>
</evidence>
<evidence type="ECO:0000256" key="4">
    <source>
        <dbReference type="ARBA" id="ARBA00022692"/>
    </source>
</evidence>
<evidence type="ECO:0000259" key="10">
    <source>
        <dbReference type="Pfam" id="PF07715"/>
    </source>
</evidence>
<evidence type="ECO:0000256" key="6">
    <source>
        <dbReference type="ARBA" id="ARBA00023136"/>
    </source>
</evidence>
<name>A0ABV4CXU7_9BACT</name>
<organism evidence="11 12">
    <name type="scientific">Heminiphilus faecis</name>
    <dbReference type="NCBI Taxonomy" id="2601703"/>
    <lineage>
        <taxon>Bacteria</taxon>
        <taxon>Pseudomonadati</taxon>
        <taxon>Bacteroidota</taxon>
        <taxon>Bacteroidia</taxon>
        <taxon>Bacteroidales</taxon>
        <taxon>Muribaculaceae</taxon>
        <taxon>Heminiphilus</taxon>
    </lineage>
</organism>
<dbReference type="InterPro" id="IPR039426">
    <property type="entry name" value="TonB-dep_rcpt-like"/>
</dbReference>
<comment type="similarity">
    <text evidence="8">Belongs to the TonB-dependent receptor family.</text>
</comment>
<dbReference type="PANTHER" id="PTHR30069:SF29">
    <property type="entry name" value="HEMOGLOBIN AND HEMOGLOBIN-HAPTOGLOBIN-BINDING PROTEIN 1-RELATED"/>
    <property type="match status" value="1"/>
</dbReference>